<feature type="transmembrane region" description="Helical" evidence="1">
    <location>
        <begin position="319"/>
        <end position="342"/>
    </location>
</feature>
<keyword evidence="1" id="KW-1133">Transmembrane helix</keyword>
<gene>
    <name evidence="3" type="ORF">ESZ26_15085</name>
    <name evidence="4" type="ORF">ESZ27_12650</name>
</gene>
<dbReference type="Pfam" id="PF13795">
    <property type="entry name" value="HupE_UreJ_2"/>
    <property type="match status" value="1"/>
</dbReference>
<feature type="signal peptide" evidence="2">
    <location>
        <begin position="1"/>
        <end position="23"/>
    </location>
</feature>
<evidence type="ECO:0000313" key="4">
    <source>
        <dbReference type="EMBL" id="TWX65370.1"/>
    </source>
</evidence>
<dbReference type="EMBL" id="VOLR01000023">
    <property type="protein sequence ID" value="TWX56396.1"/>
    <property type="molecule type" value="Genomic_DNA"/>
</dbReference>
<feature type="transmembrane region" description="Helical" evidence="1">
    <location>
        <begin position="232"/>
        <end position="255"/>
    </location>
</feature>
<feature type="transmembrane region" description="Helical" evidence="1">
    <location>
        <begin position="200"/>
        <end position="225"/>
    </location>
</feature>
<evidence type="ECO:0000313" key="5">
    <source>
        <dbReference type="Proteomes" id="UP000321525"/>
    </source>
</evidence>
<evidence type="ECO:0000256" key="1">
    <source>
        <dbReference type="SAM" id="Phobius"/>
    </source>
</evidence>
<name>A0A5C6Q9U0_9GAMM</name>
<keyword evidence="1" id="KW-0812">Transmembrane</keyword>
<feature type="chain" id="PRO_5022888628" evidence="2">
    <location>
        <begin position="24"/>
        <end position="376"/>
    </location>
</feature>
<dbReference type="AlphaFoldDB" id="A0A5C6Q9U0"/>
<reference evidence="4 6" key="1">
    <citation type="submission" date="2019-07" db="EMBL/GenBank/DDBJ databases">
        <title>Genomes of sea-ice associated Colwellia species.</title>
        <authorList>
            <person name="Bowman J.P."/>
        </authorList>
    </citation>
    <scope>NUCLEOTIDE SEQUENCE [LARGE SCALE GENOMIC DNA]</scope>
    <source>
        <strain evidence="3 5">ACAM 607</strain>
        <strain evidence="4 6">IC036</strain>
    </source>
</reference>
<dbReference type="RefSeq" id="WP_146800293.1">
    <property type="nucleotide sequence ID" value="NZ_VOLP01000022.1"/>
</dbReference>
<comment type="caution">
    <text evidence="4">The sequence shown here is derived from an EMBL/GenBank/DDBJ whole genome shotgun (WGS) entry which is preliminary data.</text>
</comment>
<keyword evidence="2" id="KW-0732">Signal</keyword>
<evidence type="ECO:0000313" key="3">
    <source>
        <dbReference type="EMBL" id="TWX56396.1"/>
    </source>
</evidence>
<accession>A0A5C6Q9U0</accession>
<proteinExistence type="predicted"/>
<dbReference type="EMBL" id="VOLQ01000024">
    <property type="protein sequence ID" value="TWX65370.1"/>
    <property type="molecule type" value="Genomic_DNA"/>
</dbReference>
<evidence type="ECO:0000256" key="2">
    <source>
        <dbReference type="SAM" id="SignalP"/>
    </source>
</evidence>
<feature type="transmembrane region" description="Helical" evidence="1">
    <location>
        <begin position="286"/>
        <end position="307"/>
    </location>
</feature>
<protein>
    <submittedName>
        <fullName evidence="4">HupE/UreJ family protein</fullName>
    </submittedName>
</protein>
<sequence length="376" mass="41660">MITRLLQTTFALLLLLSPALVNAHTNEANQAELKLLVEHNYQLSIDIDVLHAIKNYQKSSVDEADLINHLQNLSLIETKQLLSKILQIINQQSTFIIDEKSVLIAPFSGLTVFELKAILAADSPTKTIKLFSQGQLPQKNNNAALVFSPILGDVLLTVSHSEKSLVLSGQNSHNFSIDDINGGIRELSIAEIKLLNIVEYIYQGFVHILPQGLDHILFVIALFLLATKTSTLLWQVSAFTLAHTITLALGIFGIINLPSSIVEPLIALSIAYVAIENIFYHKLTKWRLPIIFAFGLLHGLGFAAVLVELGLPKSEYVSSLISFNIGVEFGQITVIALALLATRWFAKKPQYRQYVVIPLSALIAVIAIYWFVERAF</sequence>
<keyword evidence="1" id="KW-0472">Membrane</keyword>
<dbReference type="InterPro" id="IPR032809">
    <property type="entry name" value="Put_HupE_UreJ"/>
</dbReference>
<feature type="transmembrane region" description="Helical" evidence="1">
    <location>
        <begin position="261"/>
        <end position="279"/>
    </location>
</feature>
<organism evidence="4 6">
    <name type="scientific">Colwellia hornerae</name>
    <dbReference type="NCBI Taxonomy" id="89402"/>
    <lineage>
        <taxon>Bacteria</taxon>
        <taxon>Pseudomonadati</taxon>
        <taxon>Pseudomonadota</taxon>
        <taxon>Gammaproteobacteria</taxon>
        <taxon>Alteromonadales</taxon>
        <taxon>Colwelliaceae</taxon>
        <taxon>Colwellia</taxon>
    </lineage>
</organism>
<dbReference type="Proteomes" id="UP000321917">
    <property type="component" value="Unassembled WGS sequence"/>
</dbReference>
<evidence type="ECO:0000313" key="6">
    <source>
        <dbReference type="Proteomes" id="UP000321917"/>
    </source>
</evidence>
<dbReference type="Proteomes" id="UP000321525">
    <property type="component" value="Unassembled WGS sequence"/>
</dbReference>
<dbReference type="OrthoDB" id="9808870at2"/>
<feature type="transmembrane region" description="Helical" evidence="1">
    <location>
        <begin position="354"/>
        <end position="372"/>
    </location>
</feature>
<keyword evidence="5" id="KW-1185">Reference proteome</keyword>